<evidence type="ECO:0000256" key="4">
    <source>
        <dbReference type="ARBA" id="ARBA00019595"/>
    </source>
</evidence>
<accession>A0ABU9A240</accession>
<keyword evidence="9" id="KW-1185">Reference proteome</keyword>
<dbReference type="EMBL" id="JBBNAW010000015">
    <property type="protein sequence ID" value="MEK2610652.1"/>
    <property type="molecule type" value="Genomic_DNA"/>
</dbReference>
<evidence type="ECO:0000313" key="8">
    <source>
        <dbReference type="EMBL" id="MEK2610652.1"/>
    </source>
</evidence>
<dbReference type="PANTHER" id="PTHR21047:SF2">
    <property type="entry name" value="THYMIDINE DIPHOSPHO-4-KETO-RHAMNOSE 3,5-EPIMERASE"/>
    <property type="match status" value="1"/>
</dbReference>
<evidence type="ECO:0000256" key="1">
    <source>
        <dbReference type="ARBA" id="ARBA00001298"/>
    </source>
</evidence>
<dbReference type="InterPro" id="IPR014710">
    <property type="entry name" value="RmlC-like_jellyroll"/>
</dbReference>
<evidence type="ECO:0000256" key="5">
    <source>
        <dbReference type="ARBA" id="ARBA00029758"/>
    </source>
</evidence>
<dbReference type="RefSeq" id="WP_340612646.1">
    <property type="nucleotide sequence ID" value="NZ_JBBNAW010000015.1"/>
</dbReference>
<comment type="catalytic activity">
    <reaction evidence="1">
        <text>dTDP-4-dehydro-6-deoxy-alpha-D-glucose = dTDP-4-dehydro-beta-L-rhamnose</text>
        <dbReference type="Rhea" id="RHEA:16969"/>
        <dbReference type="ChEBI" id="CHEBI:57649"/>
        <dbReference type="ChEBI" id="CHEBI:62830"/>
        <dbReference type="EC" id="5.1.3.13"/>
    </reaction>
</comment>
<dbReference type="InterPro" id="IPR011051">
    <property type="entry name" value="RmlC_Cupin_sf"/>
</dbReference>
<dbReference type="InterPro" id="IPR000888">
    <property type="entry name" value="RmlC-like"/>
</dbReference>
<proteinExistence type="predicted"/>
<dbReference type="PANTHER" id="PTHR21047">
    <property type="entry name" value="DTDP-6-DEOXY-D-GLUCOSE-3,5 EPIMERASE"/>
    <property type="match status" value="1"/>
</dbReference>
<dbReference type="Gene3D" id="2.60.120.10">
    <property type="entry name" value="Jelly Rolls"/>
    <property type="match status" value="2"/>
</dbReference>
<reference evidence="8 9" key="1">
    <citation type="submission" date="2024-03" db="EMBL/GenBank/DDBJ databases">
        <title>Screening, Identification and Application of a Plant Lactobacillus Strain.</title>
        <authorList>
            <person name="Li Y.L."/>
        </authorList>
    </citation>
    <scope>NUCLEOTIDE SEQUENCE [LARGE SCALE GENOMIC DNA]</scope>
    <source>
        <strain evidence="8 9">JDB</strain>
    </source>
</reference>
<dbReference type="EC" id="5.1.3.13" evidence="3"/>
<comment type="function">
    <text evidence="2">Catalyzes the epimerization of the C3' and C5'positions of dTDP-6-deoxy-D-xylo-4-hexulose, forming dTDP-6-deoxy-L-lyxo-4-hexulose.</text>
</comment>
<gene>
    <name evidence="8" type="ORF">WLF18_16205</name>
</gene>
<evidence type="ECO:0000256" key="3">
    <source>
        <dbReference type="ARBA" id="ARBA00012098"/>
    </source>
</evidence>
<evidence type="ECO:0000256" key="2">
    <source>
        <dbReference type="ARBA" id="ARBA00001997"/>
    </source>
</evidence>
<dbReference type="Proteomes" id="UP001386972">
    <property type="component" value="Unassembled WGS sequence"/>
</dbReference>
<name>A0ABU9A240_9PSED</name>
<evidence type="ECO:0000256" key="6">
    <source>
        <dbReference type="ARBA" id="ARBA00031424"/>
    </source>
</evidence>
<evidence type="ECO:0000313" key="9">
    <source>
        <dbReference type="Proteomes" id="UP001386972"/>
    </source>
</evidence>
<comment type="caution">
    <text evidence="8">The sequence shown here is derived from an EMBL/GenBank/DDBJ whole genome shotgun (WGS) entry which is preliminary data.</text>
</comment>
<sequence length="439" mass="48787">MHTDTQLLNTQMTIEGLKWIDRWRIGNGRADSYVVPFPTTRPINIVTHGEERFEYGQYGIHLAQQDVLTFLGNVNARIRARFIDCRMTSPTFRRSVDIYFAPTSGRTLIIPPGVAHTFSGLEGVVTLNAYCLFLPPLEAVVQPIVGWRPEHDIINLPLDTEPKSVEGVTAMSEPASDRVYYQLAELQTAALSARDVTHGETRSFVLNSGENVRLMLQQTPNPLRATANWPTSQIGGVKFERRAAVQTGEHSRIIPVAGPSPLYIVDHGTQPYSFDSFGIHLGQEDHLTFFGSSEHVIRLHLVDMREGSATLHREEWHTFSPDPEMQLVIPCGVAHALSDMEHVFTLNRPALYLDEHNAYQPGNDVIDWPISDRAYPVLRPNEKPASLPYLQALAKLQKQTMAAAAVVQTPKAVLVNDEATGKQVKVILSQTAAVAKPAP</sequence>
<evidence type="ECO:0000256" key="7">
    <source>
        <dbReference type="ARBA" id="ARBA00033311"/>
    </source>
</evidence>
<dbReference type="SUPFAM" id="SSF51182">
    <property type="entry name" value="RmlC-like cupins"/>
    <property type="match status" value="2"/>
</dbReference>
<organism evidence="8 9">
    <name type="scientific">Pseudomonas shirazensis</name>
    <dbReference type="NCBI Taxonomy" id="2745494"/>
    <lineage>
        <taxon>Bacteria</taxon>
        <taxon>Pseudomonadati</taxon>
        <taxon>Pseudomonadota</taxon>
        <taxon>Gammaproteobacteria</taxon>
        <taxon>Pseudomonadales</taxon>
        <taxon>Pseudomonadaceae</taxon>
        <taxon>Pseudomonas</taxon>
    </lineage>
</organism>
<protein>
    <recommendedName>
        <fullName evidence="4">dTDP-4-dehydrorhamnose 3,5-epimerase</fullName>
        <ecNumber evidence="3">5.1.3.13</ecNumber>
    </recommendedName>
    <alternativeName>
        <fullName evidence="6">Thymidine diphospho-4-keto-rhamnose 3,5-epimerase</fullName>
    </alternativeName>
    <alternativeName>
        <fullName evidence="5">dTDP-4-keto-6-deoxyglucose 3,5-epimerase</fullName>
    </alternativeName>
    <alternativeName>
        <fullName evidence="7">dTDP-6-deoxy-D-xylo-4-hexulose 3,5-epimerase</fullName>
    </alternativeName>
</protein>